<dbReference type="AlphaFoldDB" id="D6Z1M9"/>
<dbReference type="eggNOG" id="COG3391">
    <property type="taxonomic scope" value="Bacteria"/>
</dbReference>
<evidence type="ECO:0000256" key="2">
    <source>
        <dbReference type="SAM" id="Phobius"/>
    </source>
</evidence>
<keyword evidence="2" id="KW-0472">Membrane</keyword>
<dbReference type="EMBL" id="CP001940">
    <property type="protein sequence ID" value="ADH85454.1"/>
    <property type="molecule type" value="Genomic_DNA"/>
</dbReference>
<name>D6Z1M9_DESAT</name>
<keyword evidence="2" id="KW-1133">Transmembrane helix</keyword>
<gene>
    <name evidence="3" type="ordered locus">DaAHT2_0750</name>
</gene>
<dbReference type="InParanoid" id="D6Z1M9"/>
<organism evidence="3 4">
    <name type="scientific">Desulfurivibrio alkaliphilus (strain DSM 19089 / UNIQEM U267 / AHT2)</name>
    <dbReference type="NCBI Taxonomy" id="589865"/>
    <lineage>
        <taxon>Bacteria</taxon>
        <taxon>Pseudomonadati</taxon>
        <taxon>Thermodesulfobacteriota</taxon>
        <taxon>Desulfobulbia</taxon>
        <taxon>Desulfobulbales</taxon>
        <taxon>Desulfobulbaceae</taxon>
        <taxon>Desulfurivibrio</taxon>
    </lineage>
</organism>
<dbReference type="STRING" id="589865.DaAHT2_0750"/>
<reference evidence="4" key="1">
    <citation type="submission" date="2010-02" db="EMBL/GenBank/DDBJ databases">
        <title>Complete sequence of Desulfurivibrio alkaliphilus AHT2.</title>
        <authorList>
            <consortium name="US DOE Joint Genome Institute"/>
            <person name="Pitluck S."/>
            <person name="Chertkov O."/>
            <person name="Detter J.C."/>
            <person name="Han C."/>
            <person name="Tapia R."/>
            <person name="Larimer F."/>
            <person name="Land M."/>
            <person name="Hauser L."/>
            <person name="Kyrpides N."/>
            <person name="Mikhailova N."/>
            <person name="Sorokin D.Y."/>
            <person name="Muyzer G."/>
            <person name="Woyke T."/>
        </authorList>
    </citation>
    <scope>NUCLEOTIDE SEQUENCE [LARGE SCALE GENOMIC DNA]</scope>
    <source>
        <strain evidence="4">DSM 19089 / UNIQEM U267 / AHT2</strain>
    </source>
</reference>
<dbReference type="RefSeq" id="WP_013162984.1">
    <property type="nucleotide sequence ID" value="NC_014216.1"/>
</dbReference>
<dbReference type="InterPro" id="IPR015943">
    <property type="entry name" value="WD40/YVTN_repeat-like_dom_sf"/>
</dbReference>
<sequence length="495" mass="52613">MLPTTITHKPASAGEGSGSSRRRRPGRHLWAFIFPALVIGLLSGGCAAVTAPPSSPAGAPIPARPPAGDEALLSLFIQLAEPDGPALVRTLAAIDLLAADGAEFALLPAPLTLESAAIAGGQRFAARQPVPAGRYRYLRLSFAAPRSGSEPAVMPAGSGLKLPLPGDFRLAPGESQSLFLHWDPAAALDPARPRQAWRLQPATPPLLTDLAFISAPEIDTVYLLRTDNDHICGSFAVAGRPTRLAYDDRRRHLYVLAAGAGAVQVVEAATGRTVDRLTIPLTTRPSFLLLAADGQSLYLLDEDDNLLLFDLARGAVEQRRRLGFGARYLHWLPDGTLALAASASREIYRLDPATLAVLTVWPVQGDPAGLLAAADLLFVAENDADTVGVYRLHDGQPVTSIATTGAPYRLVAAEQRVYVSNRRGRTISLLSMRPPGLLREIATEHQPGELATATGYRRLYAADSAEGLTIIDQGSQRVTGRVELGTRAGHLVIID</sequence>
<dbReference type="PANTHER" id="PTHR47197:SF3">
    <property type="entry name" value="DIHYDRO-HEME D1 DEHYDROGENASE"/>
    <property type="match status" value="1"/>
</dbReference>
<evidence type="ECO:0008006" key="5">
    <source>
        <dbReference type="Google" id="ProtNLM"/>
    </source>
</evidence>
<dbReference type="HOGENOM" id="CLU_559877_0_0_7"/>
<accession>D6Z1M9</accession>
<keyword evidence="4" id="KW-1185">Reference proteome</keyword>
<evidence type="ECO:0000313" key="4">
    <source>
        <dbReference type="Proteomes" id="UP000001508"/>
    </source>
</evidence>
<evidence type="ECO:0000256" key="1">
    <source>
        <dbReference type="SAM" id="MobiDB-lite"/>
    </source>
</evidence>
<dbReference type="InterPro" id="IPR011044">
    <property type="entry name" value="Quino_amine_DH_bsu"/>
</dbReference>
<dbReference type="Gene3D" id="2.130.10.10">
    <property type="entry name" value="YVTN repeat-like/Quinoprotein amine dehydrogenase"/>
    <property type="match status" value="2"/>
</dbReference>
<dbReference type="SUPFAM" id="SSF50969">
    <property type="entry name" value="YVTN repeat-like/Quinoprotein amine dehydrogenase"/>
    <property type="match status" value="1"/>
</dbReference>
<dbReference type="KEGG" id="dak:DaAHT2_0750"/>
<feature type="region of interest" description="Disordered" evidence="1">
    <location>
        <begin position="1"/>
        <end position="23"/>
    </location>
</feature>
<dbReference type="OrthoDB" id="5405345at2"/>
<feature type="transmembrane region" description="Helical" evidence="2">
    <location>
        <begin position="29"/>
        <end position="51"/>
    </location>
</feature>
<evidence type="ECO:0000313" key="3">
    <source>
        <dbReference type="EMBL" id="ADH85454.1"/>
    </source>
</evidence>
<dbReference type="PANTHER" id="PTHR47197">
    <property type="entry name" value="PROTEIN NIRF"/>
    <property type="match status" value="1"/>
</dbReference>
<protein>
    <recommendedName>
        <fullName evidence="5">YncE family protein</fullName>
    </recommendedName>
</protein>
<proteinExistence type="predicted"/>
<dbReference type="InterPro" id="IPR051200">
    <property type="entry name" value="Host-pathogen_enzymatic-act"/>
</dbReference>
<keyword evidence="2" id="KW-0812">Transmembrane</keyword>
<dbReference type="Proteomes" id="UP000001508">
    <property type="component" value="Chromosome"/>
</dbReference>